<dbReference type="AlphaFoldDB" id="B9TJS1"/>
<accession>B9TJS1</accession>
<dbReference type="SUPFAM" id="SSF88713">
    <property type="entry name" value="Glycoside hydrolase/deacetylase"/>
    <property type="match status" value="1"/>
</dbReference>
<dbReference type="GO" id="GO:0005975">
    <property type="term" value="P:carbohydrate metabolic process"/>
    <property type="evidence" value="ECO:0007669"/>
    <property type="project" value="InterPro"/>
</dbReference>
<evidence type="ECO:0000313" key="6">
    <source>
        <dbReference type="Proteomes" id="UP000008311"/>
    </source>
</evidence>
<dbReference type="PANTHER" id="PTHR34216:SF3">
    <property type="entry name" value="POLY-BETA-1,6-N-ACETYL-D-GLUCOSAMINE N-DEACETYLASE"/>
    <property type="match status" value="1"/>
</dbReference>
<comment type="subcellular location">
    <subcellularLocation>
        <location evidence="1">Secreted</location>
    </subcellularLocation>
</comment>
<dbReference type="GO" id="GO:0016810">
    <property type="term" value="F:hydrolase activity, acting on carbon-nitrogen (but not peptide) bonds"/>
    <property type="evidence" value="ECO:0007669"/>
    <property type="project" value="InterPro"/>
</dbReference>
<organism evidence="5 6">
    <name type="scientific">Ricinus communis</name>
    <name type="common">Castor bean</name>
    <dbReference type="NCBI Taxonomy" id="3988"/>
    <lineage>
        <taxon>Eukaryota</taxon>
        <taxon>Viridiplantae</taxon>
        <taxon>Streptophyta</taxon>
        <taxon>Embryophyta</taxon>
        <taxon>Tracheophyta</taxon>
        <taxon>Spermatophyta</taxon>
        <taxon>Magnoliopsida</taxon>
        <taxon>eudicotyledons</taxon>
        <taxon>Gunneridae</taxon>
        <taxon>Pentapetalae</taxon>
        <taxon>rosids</taxon>
        <taxon>fabids</taxon>
        <taxon>Malpighiales</taxon>
        <taxon>Euphorbiaceae</taxon>
        <taxon>Acalyphoideae</taxon>
        <taxon>Acalypheae</taxon>
        <taxon>Ricinus</taxon>
    </lineage>
</organism>
<name>B9TJS1_RICCO</name>
<dbReference type="PROSITE" id="PS51677">
    <property type="entry name" value="NODB"/>
    <property type="match status" value="1"/>
</dbReference>
<evidence type="ECO:0000259" key="4">
    <source>
        <dbReference type="PROSITE" id="PS51677"/>
    </source>
</evidence>
<gene>
    <name evidence="5" type="ORF">RCOM_1943740</name>
</gene>
<dbReference type="CDD" id="cd10973">
    <property type="entry name" value="CE4_DAC_u4_5s"/>
    <property type="match status" value="1"/>
</dbReference>
<evidence type="ECO:0000256" key="2">
    <source>
        <dbReference type="ARBA" id="ARBA00022729"/>
    </source>
</evidence>
<keyword evidence="2" id="KW-0732">Signal</keyword>
<dbReference type="EMBL" id="EQ984301">
    <property type="protein sequence ID" value="EEF23893.1"/>
    <property type="molecule type" value="Genomic_DNA"/>
</dbReference>
<dbReference type="Pfam" id="PF01522">
    <property type="entry name" value="Polysacc_deac_1"/>
    <property type="match status" value="1"/>
</dbReference>
<evidence type="ECO:0000256" key="1">
    <source>
        <dbReference type="ARBA" id="ARBA00004613"/>
    </source>
</evidence>
<evidence type="ECO:0000256" key="3">
    <source>
        <dbReference type="SAM" id="MobiDB-lite"/>
    </source>
</evidence>
<dbReference type="InterPro" id="IPR051398">
    <property type="entry name" value="Polysacch_Deacetylase"/>
</dbReference>
<dbReference type="GO" id="GO:0005576">
    <property type="term" value="C:extracellular region"/>
    <property type="evidence" value="ECO:0007669"/>
    <property type="project" value="UniProtKB-SubCell"/>
</dbReference>
<dbReference type="InParanoid" id="B9TJS1"/>
<proteinExistence type="predicted"/>
<evidence type="ECO:0000313" key="5">
    <source>
        <dbReference type="EMBL" id="EEF23893.1"/>
    </source>
</evidence>
<feature type="region of interest" description="Disordered" evidence="3">
    <location>
        <begin position="233"/>
        <end position="261"/>
    </location>
</feature>
<sequence>MGAPHAFSKPVVLMYHRFELKRAADTVVTPSDFDAQLAYLKKNGIEVLAALDAVNAMRQGNALPDHAVIITIDDGWKSALTAKSKLNAYGYPYTLALYTQMQDIGSALYLSKADIKEFAQDPSCTIANHSYSHSAPVMRGSPQKARVDLERAQTDIENMTGRRPELFVYPYGIVNRPLRGVVASLGFTGAFGIEPEKPLGPGTDPLNIPRYTVITMADFDRAMRDVEKPSALVGTPADLRTPVTVKRGRAQYGDPKRERSP</sequence>
<reference evidence="6" key="1">
    <citation type="journal article" date="2010" name="Nat. Biotechnol.">
        <title>Draft genome sequence of the oilseed species Ricinus communis.</title>
        <authorList>
            <person name="Chan A.P."/>
            <person name="Crabtree J."/>
            <person name="Zhao Q."/>
            <person name="Lorenzi H."/>
            <person name="Orvis J."/>
            <person name="Puiu D."/>
            <person name="Melake-Berhan A."/>
            <person name="Jones K.M."/>
            <person name="Redman J."/>
            <person name="Chen G."/>
            <person name="Cahoon E.B."/>
            <person name="Gedil M."/>
            <person name="Stanke M."/>
            <person name="Haas B.J."/>
            <person name="Wortman J.R."/>
            <person name="Fraser-Liggett C.M."/>
            <person name="Ravel J."/>
            <person name="Rabinowicz P.D."/>
        </authorList>
    </citation>
    <scope>NUCLEOTIDE SEQUENCE [LARGE SCALE GENOMIC DNA]</scope>
    <source>
        <strain evidence="6">cv. Hale</strain>
    </source>
</reference>
<dbReference type="PANTHER" id="PTHR34216">
    <property type="match status" value="1"/>
</dbReference>
<keyword evidence="6" id="KW-1185">Reference proteome</keyword>
<protein>
    <recommendedName>
        <fullName evidence="4">NodB homology domain-containing protein</fullName>
    </recommendedName>
</protein>
<feature type="domain" description="NodB homology" evidence="4">
    <location>
        <begin position="66"/>
        <end position="261"/>
    </location>
</feature>
<dbReference type="InterPro" id="IPR011330">
    <property type="entry name" value="Glyco_hydro/deAcase_b/a-brl"/>
</dbReference>
<dbReference type="Proteomes" id="UP000008311">
    <property type="component" value="Unassembled WGS sequence"/>
</dbReference>
<dbReference type="InterPro" id="IPR002509">
    <property type="entry name" value="NODB_dom"/>
</dbReference>
<dbReference type="Gene3D" id="3.20.20.370">
    <property type="entry name" value="Glycoside hydrolase/deacetylase"/>
    <property type="match status" value="1"/>
</dbReference>